<name>A0AA38P3Z8_9AGAR</name>
<evidence type="ECO:0000256" key="6">
    <source>
        <dbReference type="ARBA" id="ARBA00022723"/>
    </source>
</evidence>
<dbReference type="PROSITE" id="PS50868">
    <property type="entry name" value="POST_SET"/>
    <property type="match status" value="1"/>
</dbReference>
<evidence type="ECO:0000256" key="8">
    <source>
        <dbReference type="SAM" id="MobiDB-lite"/>
    </source>
</evidence>
<evidence type="ECO:0000313" key="13">
    <source>
        <dbReference type="Proteomes" id="UP001163846"/>
    </source>
</evidence>
<feature type="compositionally biased region" description="Basic and acidic residues" evidence="8">
    <location>
        <begin position="77"/>
        <end position="88"/>
    </location>
</feature>
<feature type="compositionally biased region" description="Low complexity" evidence="8">
    <location>
        <begin position="49"/>
        <end position="63"/>
    </location>
</feature>
<feature type="region of interest" description="Disordered" evidence="8">
    <location>
        <begin position="467"/>
        <end position="502"/>
    </location>
</feature>
<dbReference type="InterPro" id="IPR003616">
    <property type="entry name" value="Post-SET_dom"/>
</dbReference>
<feature type="domain" description="Pre-SET" evidence="10">
    <location>
        <begin position="253"/>
        <end position="331"/>
    </location>
</feature>
<dbReference type="Proteomes" id="UP001163846">
    <property type="component" value="Unassembled WGS sequence"/>
</dbReference>
<evidence type="ECO:0000256" key="3">
    <source>
        <dbReference type="ARBA" id="ARBA00022603"/>
    </source>
</evidence>
<dbReference type="SMART" id="SM00468">
    <property type="entry name" value="PreSET"/>
    <property type="match status" value="1"/>
</dbReference>
<feature type="compositionally biased region" description="Low complexity" evidence="8">
    <location>
        <begin position="97"/>
        <end position="110"/>
    </location>
</feature>
<evidence type="ECO:0000256" key="1">
    <source>
        <dbReference type="ARBA" id="ARBA00004286"/>
    </source>
</evidence>
<dbReference type="GO" id="GO:0032259">
    <property type="term" value="P:methylation"/>
    <property type="evidence" value="ECO:0007669"/>
    <property type="project" value="UniProtKB-KW"/>
</dbReference>
<evidence type="ECO:0000259" key="11">
    <source>
        <dbReference type="PROSITE" id="PS50868"/>
    </source>
</evidence>
<feature type="compositionally biased region" description="Basic and acidic residues" evidence="8">
    <location>
        <begin position="485"/>
        <end position="497"/>
    </location>
</feature>
<dbReference type="InterPro" id="IPR001214">
    <property type="entry name" value="SET_dom"/>
</dbReference>
<evidence type="ECO:0008006" key="14">
    <source>
        <dbReference type="Google" id="ProtNLM"/>
    </source>
</evidence>
<accession>A0AA38P3Z8</accession>
<feature type="compositionally biased region" description="Acidic residues" evidence="8">
    <location>
        <begin position="475"/>
        <end position="484"/>
    </location>
</feature>
<dbReference type="PANTHER" id="PTHR46223:SF3">
    <property type="entry name" value="HISTONE-LYSINE N-METHYLTRANSFERASE SET-23"/>
    <property type="match status" value="1"/>
</dbReference>
<dbReference type="InterPro" id="IPR046341">
    <property type="entry name" value="SET_dom_sf"/>
</dbReference>
<dbReference type="PROSITE" id="PS50280">
    <property type="entry name" value="SET"/>
    <property type="match status" value="1"/>
</dbReference>
<dbReference type="InterPro" id="IPR007728">
    <property type="entry name" value="Pre-SET_dom"/>
</dbReference>
<evidence type="ECO:0000259" key="10">
    <source>
        <dbReference type="PROSITE" id="PS50867"/>
    </source>
</evidence>
<dbReference type="InterPro" id="IPR050973">
    <property type="entry name" value="H3K9_Histone-Lys_N-MTase"/>
</dbReference>
<dbReference type="Pfam" id="PF05033">
    <property type="entry name" value="Pre-SET"/>
    <property type="match status" value="1"/>
</dbReference>
<keyword evidence="6" id="KW-0479">Metal-binding</keyword>
<feature type="domain" description="Post-SET" evidence="11">
    <location>
        <begin position="532"/>
        <end position="548"/>
    </location>
</feature>
<dbReference type="PANTHER" id="PTHR46223">
    <property type="entry name" value="HISTONE-LYSINE N-METHYLTRANSFERASE SUV39H"/>
    <property type="match status" value="1"/>
</dbReference>
<dbReference type="GO" id="GO:0042054">
    <property type="term" value="F:histone methyltransferase activity"/>
    <property type="evidence" value="ECO:0007669"/>
    <property type="project" value="InterPro"/>
</dbReference>
<dbReference type="GO" id="GO:0005634">
    <property type="term" value="C:nucleus"/>
    <property type="evidence" value="ECO:0007669"/>
    <property type="project" value="InterPro"/>
</dbReference>
<dbReference type="SMART" id="SM00317">
    <property type="entry name" value="SET"/>
    <property type="match status" value="1"/>
</dbReference>
<dbReference type="Pfam" id="PF00856">
    <property type="entry name" value="SET"/>
    <property type="match status" value="1"/>
</dbReference>
<evidence type="ECO:0000313" key="12">
    <source>
        <dbReference type="EMBL" id="KAJ3835854.1"/>
    </source>
</evidence>
<comment type="subcellular location">
    <subcellularLocation>
        <location evidence="1">Chromosome</location>
    </subcellularLocation>
</comment>
<dbReference type="PROSITE" id="PS50867">
    <property type="entry name" value="PRE_SET"/>
    <property type="match status" value="1"/>
</dbReference>
<dbReference type="Gene3D" id="2.170.270.10">
    <property type="entry name" value="SET domain"/>
    <property type="match status" value="1"/>
</dbReference>
<evidence type="ECO:0000256" key="4">
    <source>
        <dbReference type="ARBA" id="ARBA00022679"/>
    </source>
</evidence>
<evidence type="ECO:0000259" key="9">
    <source>
        <dbReference type="PROSITE" id="PS50280"/>
    </source>
</evidence>
<dbReference type="GO" id="GO:0005694">
    <property type="term" value="C:chromosome"/>
    <property type="evidence" value="ECO:0007669"/>
    <property type="project" value="UniProtKB-SubCell"/>
</dbReference>
<proteinExistence type="predicted"/>
<evidence type="ECO:0000256" key="2">
    <source>
        <dbReference type="ARBA" id="ARBA00022454"/>
    </source>
</evidence>
<feature type="region of interest" description="Disordered" evidence="8">
    <location>
        <begin position="76"/>
        <end position="156"/>
    </location>
</feature>
<gene>
    <name evidence="12" type="ORF">F5878DRAFT_542464</name>
</gene>
<keyword evidence="2" id="KW-0158">Chromosome</keyword>
<feature type="region of interest" description="Disordered" evidence="8">
    <location>
        <begin position="404"/>
        <end position="436"/>
    </location>
</feature>
<comment type="caution">
    <text evidence="12">The sequence shown here is derived from an EMBL/GenBank/DDBJ whole genome shotgun (WGS) entry which is preliminary data.</text>
</comment>
<keyword evidence="4" id="KW-0808">Transferase</keyword>
<keyword evidence="13" id="KW-1185">Reference proteome</keyword>
<dbReference type="SUPFAM" id="SSF82199">
    <property type="entry name" value="SET domain"/>
    <property type="match status" value="1"/>
</dbReference>
<dbReference type="GO" id="GO:0008270">
    <property type="term" value="F:zinc ion binding"/>
    <property type="evidence" value="ECO:0007669"/>
    <property type="project" value="InterPro"/>
</dbReference>
<feature type="region of interest" description="Disordered" evidence="8">
    <location>
        <begin position="1"/>
        <end position="63"/>
    </location>
</feature>
<protein>
    <recommendedName>
        <fullName evidence="14">SET domain-containing protein</fullName>
    </recommendedName>
</protein>
<dbReference type="AlphaFoldDB" id="A0AA38P3Z8"/>
<keyword evidence="3" id="KW-0489">Methyltransferase</keyword>
<reference evidence="12" key="1">
    <citation type="submission" date="2022-08" db="EMBL/GenBank/DDBJ databases">
        <authorList>
            <consortium name="DOE Joint Genome Institute"/>
            <person name="Min B."/>
            <person name="Riley R."/>
            <person name="Sierra-Patev S."/>
            <person name="Naranjo-Ortiz M."/>
            <person name="Looney B."/>
            <person name="Konkel Z."/>
            <person name="Slot J.C."/>
            <person name="Sakamoto Y."/>
            <person name="Steenwyk J.L."/>
            <person name="Rokas A."/>
            <person name="Carro J."/>
            <person name="Camarero S."/>
            <person name="Ferreira P."/>
            <person name="Molpeceres G."/>
            <person name="Ruiz-Duenas F.J."/>
            <person name="Serrano A."/>
            <person name="Henrissat B."/>
            <person name="Drula E."/>
            <person name="Hughes K.W."/>
            <person name="Mata J.L."/>
            <person name="Ishikawa N.K."/>
            <person name="Vargas-Isla R."/>
            <person name="Ushijima S."/>
            <person name="Smith C.A."/>
            <person name="Ahrendt S."/>
            <person name="Andreopoulos W."/>
            <person name="He G."/>
            <person name="Labutti K."/>
            <person name="Lipzen A."/>
            <person name="Ng V."/>
            <person name="Sandor L."/>
            <person name="Barry K."/>
            <person name="Martinez A.T."/>
            <person name="Xiao Y."/>
            <person name="Gibbons J.G."/>
            <person name="Terashima K."/>
            <person name="Hibbett D.S."/>
            <person name="Grigoriev I.V."/>
        </authorList>
    </citation>
    <scope>NUCLEOTIDE SEQUENCE</scope>
    <source>
        <strain evidence="12">TFB9207</strain>
    </source>
</reference>
<feature type="compositionally biased region" description="Polar residues" evidence="8">
    <location>
        <begin position="411"/>
        <end position="422"/>
    </location>
</feature>
<dbReference type="EMBL" id="MU806371">
    <property type="protein sequence ID" value="KAJ3835854.1"/>
    <property type="molecule type" value="Genomic_DNA"/>
</dbReference>
<keyword evidence="7" id="KW-0862">Zinc</keyword>
<evidence type="ECO:0000256" key="5">
    <source>
        <dbReference type="ARBA" id="ARBA00022691"/>
    </source>
</evidence>
<evidence type="ECO:0000256" key="7">
    <source>
        <dbReference type="ARBA" id="ARBA00022833"/>
    </source>
</evidence>
<organism evidence="12 13">
    <name type="scientific">Lentinula raphanica</name>
    <dbReference type="NCBI Taxonomy" id="153919"/>
    <lineage>
        <taxon>Eukaryota</taxon>
        <taxon>Fungi</taxon>
        <taxon>Dikarya</taxon>
        <taxon>Basidiomycota</taxon>
        <taxon>Agaricomycotina</taxon>
        <taxon>Agaricomycetes</taxon>
        <taxon>Agaricomycetidae</taxon>
        <taxon>Agaricales</taxon>
        <taxon>Marasmiineae</taxon>
        <taxon>Omphalotaceae</taxon>
        <taxon>Lentinula</taxon>
    </lineage>
</organism>
<feature type="domain" description="SET" evidence="9">
    <location>
        <begin position="334"/>
        <end position="472"/>
    </location>
</feature>
<keyword evidence="5" id="KW-0949">S-adenosyl-L-methionine</keyword>
<sequence>MSPRSDSEKTNTGRASLPRRVSPSRRATLPEASLPQRPSLPRKTKSTFPRSSRSPSQSSSGYSSYEHFVYGLGYSSESDHDVRTKNTAEHTPPPPFSGTIASSSSSSSSTPPLPTPPTLGGFPITTWSHTRSLLRNTPPPHRFSSETLFSNAEGKGAGGHTMHDYINAYGSHMRAYPQMRVVYEAMMRENTSWDEPDAPRIRICGEDDEDYLRDDAARDEGNKVEVTPPWEFYYTNEMLLGQGVLPPSRSQLTGCDCEGGRCHLNRNKCSCWKKQETFTAGYGVSGFMYEALQEGGNGNGVVLKANGLPVFECNSLCGCGEECRNRVVSRGRKVPITLKKTHKKGWGVFASSVIPKGTFIGIYSGELLGHEESEERAIKYDEFGRTYLFDIDWWYIDEQLDAQEAREKENSQQNADSHSQPGKTRRNSNHSCDPNAALTPVYIDVDEIERPLLTIFSKRRIRPGEEITFSYSGDPDMDEDENEPKDDKEDHDDDYRHHVGKKTKRMTILNQSPHNRKSQKAQDENIKGDARVHVSCQCGAANCKGGLFASLLCLSNQLTGMLLLQTHFHLSSVCFLSY</sequence>
<feature type="compositionally biased region" description="Basic and acidic residues" evidence="8">
    <location>
        <begin position="1"/>
        <end position="11"/>
    </location>
</feature>